<reference evidence="1 2" key="1">
    <citation type="journal article" date="2019" name="New Phytol.">
        <title>Comparative genomics reveals unique wood-decay strategies and fruiting body development in the Schizophyllaceae.</title>
        <authorList>
            <person name="Almasi E."/>
            <person name="Sahu N."/>
            <person name="Krizsan K."/>
            <person name="Balint B."/>
            <person name="Kovacs G.M."/>
            <person name="Kiss B."/>
            <person name="Cseklye J."/>
            <person name="Drula E."/>
            <person name="Henrissat B."/>
            <person name="Nagy I."/>
            <person name="Chovatia M."/>
            <person name="Adam C."/>
            <person name="LaButti K."/>
            <person name="Lipzen A."/>
            <person name="Riley R."/>
            <person name="Grigoriev I.V."/>
            <person name="Nagy L.G."/>
        </authorList>
    </citation>
    <scope>NUCLEOTIDE SEQUENCE [LARGE SCALE GENOMIC DNA]</scope>
    <source>
        <strain evidence="1 2">NL-1724</strain>
    </source>
</reference>
<organism evidence="1 2">
    <name type="scientific">Schizophyllum amplum</name>
    <dbReference type="NCBI Taxonomy" id="97359"/>
    <lineage>
        <taxon>Eukaryota</taxon>
        <taxon>Fungi</taxon>
        <taxon>Dikarya</taxon>
        <taxon>Basidiomycota</taxon>
        <taxon>Agaricomycotina</taxon>
        <taxon>Agaricomycetes</taxon>
        <taxon>Agaricomycetidae</taxon>
        <taxon>Agaricales</taxon>
        <taxon>Schizophyllaceae</taxon>
        <taxon>Schizophyllum</taxon>
    </lineage>
</organism>
<protein>
    <submittedName>
        <fullName evidence="1">Uncharacterized protein</fullName>
    </submittedName>
</protein>
<proteinExistence type="predicted"/>
<dbReference type="AlphaFoldDB" id="A0A550CLA6"/>
<gene>
    <name evidence="1" type="ORF">BD626DRAFT_567497</name>
</gene>
<dbReference type="EMBL" id="VDMD01000005">
    <property type="protein sequence ID" value="TRM65600.1"/>
    <property type="molecule type" value="Genomic_DNA"/>
</dbReference>
<evidence type="ECO:0000313" key="1">
    <source>
        <dbReference type="EMBL" id="TRM65600.1"/>
    </source>
</evidence>
<name>A0A550CLA6_9AGAR</name>
<comment type="caution">
    <text evidence="1">The sequence shown here is derived from an EMBL/GenBank/DDBJ whole genome shotgun (WGS) entry which is preliminary data.</text>
</comment>
<keyword evidence="2" id="KW-1185">Reference proteome</keyword>
<sequence length="184" mass="21082">MLGSTGKFRPPRTSFDVSLDRRIRRLTGRPKLGAQRLATTCFAENFVVLYRQVYMVHVATGQREWINHFLPPPLVALDFGPHPNPLQPVPPPIMLPPAFVPVLDCNPGLLPNGAPRGLVQAVGYILPWHHRIEARRNNNQRMYYYPHKRSGNSFVAKIKLPADVKRTFQTLYWSTQVQNYRSTD</sequence>
<evidence type="ECO:0000313" key="2">
    <source>
        <dbReference type="Proteomes" id="UP000320762"/>
    </source>
</evidence>
<dbReference type="Proteomes" id="UP000320762">
    <property type="component" value="Unassembled WGS sequence"/>
</dbReference>
<accession>A0A550CLA6</accession>